<dbReference type="GO" id="GO:0004386">
    <property type="term" value="F:helicase activity"/>
    <property type="evidence" value="ECO:0007669"/>
    <property type="project" value="UniProtKB-KW"/>
</dbReference>
<sequence>KLSDLDKGVIPVVPIRTQFTLKLLNKTTLTISRQQLLLTPAYAFTDYRSQGQTIPYIILDLATPLTRGLTPFNGCVTISWSCRTKTARLLRDFDDQLFTTAPNQHLVAEDRRLEELDRLTANSKPLSLYVL</sequence>
<proteinExistence type="predicted"/>
<comment type="caution">
    <text evidence="1">The sequence shown here is derived from an EMBL/GenBank/DDBJ whole genome shotgun (WGS) entry which is preliminary data.</text>
</comment>
<feature type="non-terminal residue" evidence="1">
    <location>
        <position position="1"/>
    </location>
</feature>
<keyword evidence="1" id="KW-0067">ATP-binding</keyword>
<protein>
    <submittedName>
        <fullName evidence="1">ATP-dependent helicase RRM3</fullName>
    </submittedName>
</protein>
<gene>
    <name evidence="1" type="ORF">V565_194220</name>
</gene>
<accession>A0A074RME8</accession>
<keyword evidence="1" id="KW-0347">Helicase</keyword>
<evidence type="ECO:0000313" key="2">
    <source>
        <dbReference type="Proteomes" id="UP000027456"/>
    </source>
</evidence>
<dbReference type="EMBL" id="AZST01001062">
    <property type="protein sequence ID" value="KEP46530.1"/>
    <property type="molecule type" value="Genomic_DNA"/>
</dbReference>
<dbReference type="AlphaFoldDB" id="A0A074RME8"/>
<keyword evidence="2" id="KW-1185">Reference proteome</keyword>
<organism evidence="1 2">
    <name type="scientific">Rhizoctonia solani 123E</name>
    <dbReference type="NCBI Taxonomy" id="1423351"/>
    <lineage>
        <taxon>Eukaryota</taxon>
        <taxon>Fungi</taxon>
        <taxon>Dikarya</taxon>
        <taxon>Basidiomycota</taxon>
        <taxon>Agaricomycotina</taxon>
        <taxon>Agaricomycetes</taxon>
        <taxon>Cantharellales</taxon>
        <taxon>Ceratobasidiaceae</taxon>
        <taxon>Rhizoctonia</taxon>
    </lineage>
</organism>
<evidence type="ECO:0000313" key="1">
    <source>
        <dbReference type="EMBL" id="KEP46530.1"/>
    </source>
</evidence>
<keyword evidence="1" id="KW-0547">Nucleotide-binding</keyword>
<name>A0A074RME8_9AGAM</name>
<keyword evidence="1" id="KW-0378">Hydrolase</keyword>
<dbReference type="OrthoDB" id="2986975at2759"/>
<reference evidence="1 2" key="1">
    <citation type="submission" date="2013-12" db="EMBL/GenBank/DDBJ databases">
        <authorList>
            <person name="Cubeta M."/>
            <person name="Pakala S."/>
            <person name="Fedorova N."/>
            <person name="Thomas E."/>
            <person name="Dean R."/>
            <person name="Jabaji S."/>
            <person name="Neate S."/>
            <person name="Toda T."/>
            <person name="Tavantzis S."/>
            <person name="Vilgalys R."/>
            <person name="Bharathan N."/>
            <person name="Pakala S."/>
            <person name="Losada L.S."/>
            <person name="Zafar N."/>
            <person name="Nierman W."/>
        </authorList>
    </citation>
    <scope>NUCLEOTIDE SEQUENCE [LARGE SCALE GENOMIC DNA]</scope>
    <source>
        <strain evidence="1 2">123E</strain>
    </source>
</reference>
<dbReference type="Proteomes" id="UP000027456">
    <property type="component" value="Unassembled WGS sequence"/>
</dbReference>
<dbReference type="HOGENOM" id="CLU_001324_7_0_1"/>